<dbReference type="EC" id="7.1.1.-" evidence="10"/>
<evidence type="ECO:0000256" key="8">
    <source>
        <dbReference type="ARBA" id="ARBA00023027"/>
    </source>
</evidence>
<keyword evidence="3 10" id="KW-0004">4Fe-4S</keyword>
<feature type="domain" description="4Fe-4S Mo/W bis-MGD-type" evidence="12">
    <location>
        <begin position="215"/>
        <end position="271"/>
    </location>
</feature>
<dbReference type="RefSeq" id="WP_322497170.1">
    <property type="nucleotide sequence ID" value="NZ_JARGYT010000001.1"/>
</dbReference>
<dbReference type="PANTHER" id="PTHR43105">
    <property type="entry name" value="RESPIRATORY NITRATE REDUCTASE"/>
    <property type="match status" value="1"/>
</dbReference>
<gene>
    <name evidence="14" type="ORF">Cyrtocomes_00011</name>
</gene>
<keyword evidence="10" id="KW-0001">2Fe-2S</keyword>
<organism evidence="14 15">
    <name type="scientific">Candidatus Cyrtobacter comes</name>
    <dbReference type="NCBI Taxonomy" id="675776"/>
    <lineage>
        <taxon>Bacteria</taxon>
        <taxon>Pseudomonadati</taxon>
        <taxon>Pseudomonadota</taxon>
        <taxon>Alphaproteobacteria</taxon>
        <taxon>Rickettsiales</taxon>
        <taxon>Candidatus Midichloriaceae</taxon>
        <taxon>Candidatus Cyrtobacter</taxon>
    </lineage>
</organism>
<evidence type="ECO:0000313" key="15">
    <source>
        <dbReference type="Proteomes" id="UP001293791"/>
    </source>
</evidence>
<comment type="cofactor">
    <cofactor evidence="10">
        <name>[2Fe-2S] cluster</name>
        <dbReference type="ChEBI" id="CHEBI:190135"/>
    </cofactor>
    <text evidence="10">Binds 1 [2Fe-2S] cluster per subunit.</text>
</comment>
<comment type="similarity">
    <text evidence="2 10">Belongs to the complex I 75 kDa subunit family.</text>
</comment>
<dbReference type="InterPro" id="IPR054351">
    <property type="entry name" value="NADH_UbQ_OxRdtase_ferredoxin"/>
</dbReference>
<dbReference type="PANTHER" id="PTHR43105:SF13">
    <property type="entry name" value="NADH-UBIQUINONE OXIDOREDUCTASE 75 KDA SUBUNIT, MITOCHONDRIAL"/>
    <property type="match status" value="1"/>
</dbReference>
<reference evidence="14 15" key="1">
    <citation type="submission" date="2023-02" db="EMBL/GenBank/DDBJ databases">
        <title>Host association and intracellularity evolved multiple times independently in the Rickettsiales.</title>
        <authorList>
            <person name="Castelli M."/>
            <person name="Nardi T."/>
            <person name="Gammuto L."/>
            <person name="Bellinzona G."/>
            <person name="Sabaneyeva E."/>
            <person name="Potekhin A."/>
            <person name="Serra V."/>
            <person name="Petroni G."/>
            <person name="Sassera D."/>
        </authorList>
    </citation>
    <scope>NUCLEOTIDE SEQUENCE [LARGE SCALE GENOMIC DNA]</scope>
    <source>
        <strain evidence="14 15">BOD18</strain>
    </source>
</reference>
<dbReference type="Gene3D" id="3.30.200.210">
    <property type="match status" value="1"/>
</dbReference>
<evidence type="ECO:0000256" key="1">
    <source>
        <dbReference type="ARBA" id="ARBA00001966"/>
    </source>
</evidence>
<dbReference type="SUPFAM" id="SSF54292">
    <property type="entry name" value="2Fe-2S ferredoxin-like"/>
    <property type="match status" value="1"/>
</dbReference>
<evidence type="ECO:0000259" key="13">
    <source>
        <dbReference type="PROSITE" id="PS51839"/>
    </source>
</evidence>
<keyword evidence="8 10" id="KW-0520">NAD</keyword>
<proteinExistence type="inferred from homology"/>
<dbReference type="InterPro" id="IPR001041">
    <property type="entry name" value="2Fe-2S_ferredoxin-type"/>
</dbReference>
<feature type="domain" description="2Fe-2S ferredoxin-type" evidence="11">
    <location>
        <begin position="1"/>
        <end position="78"/>
    </location>
</feature>
<keyword evidence="4 10" id="KW-0479">Metal-binding</keyword>
<comment type="function">
    <text evidence="10">NDH-1 shuttles electrons from NADH, via FMN and iron-sulfur (Fe-S) centers, to quinones in the respiratory chain. Couples the redox reaction to proton translocation (for every two electrons transferred, four hydrogen ions are translocated across the cytoplasmic membrane), and thus conserves the redox energy in a proton gradient.</text>
</comment>
<dbReference type="NCBIfam" id="TIGR01973">
    <property type="entry name" value="NuoG"/>
    <property type="match status" value="1"/>
</dbReference>
<dbReference type="PROSITE" id="PS00641">
    <property type="entry name" value="COMPLEX1_75K_1"/>
    <property type="match status" value="1"/>
</dbReference>
<dbReference type="SMART" id="SM00929">
    <property type="entry name" value="NADH-G_4Fe-4S_3"/>
    <property type="match status" value="1"/>
</dbReference>
<dbReference type="PROSITE" id="PS51085">
    <property type="entry name" value="2FE2S_FER_2"/>
    <property type="match status" value="1"/>
</dbReference>
<dbReference type="InterPro" id="IPR050123">
    <property type="entry name" value="Prok_molybdopt-oxidoreductase"/>
</dbReference>
<dbReference type="SUPFAM" id="SSF54862">
    <property type="entry name" value="4Fe-4S ferredoxins"/>
    <property type="match status" value="1"/>
</dbReference>
<dbReference type="InterPro" id="IPR019574">
    <property type="entry name" value="NADH_UbQ_OxRdtase_Gsu_4Fe4S-bd"/>
</dbReference>
<protein>
    <recommendedName>
        <fullName evidence="10">NADH-quinone oxidoreductase</fullName>
        <ecNumber evidence="10">7.1.1.-</ecNumber>
    </recommendedName>
</protein>
<evidence type="ECO:0000259" key="11">
    <source>
        <dbReference type="PROSITE" id="PS51085"/>
    </source>
</evidence>
<keyword evidence="10" id="KW-0874">Quinone</keyword>
<comment type="cofactor">
    <cofactor evidence="1 10">
        <name>[4Fe-4S] cluster</name>
        <dbReference type="ChEBI" id="CHEBI:49883"/>
    </cofactor>
</comment>
<dbReference type="EMBL" id="JARGYT010000001">
    <property type="protein sequence ID" value="MDZ5761655.1"/>
    <property type="molecule type" value="Genomic_DNA"/>
</dbReference>
<evidence type="ECO:0000256" key="5">
    <source>
        <dbReference type="ARBA" id="ARBA00022967"/>
    </source>
</evidence>
<evidence type="ECO:0000256" key="9">
    <source>
        <dbReference type="ARBA" id="ARBA00047712"/>
    </source>
</evidence>
<dbReference type="PROSITE" id="PS00642">
    <property type="entry name" value="COMPLEX1_75K_2"/>
    <property type="match status" value="1"/>
</dbReference>
<evidence type="ECO:0000256" key="2">
    <source>
        <dbReference type="ARBA" id="ARBA00005404"/>
    </source>
</evidence>
<keyword evidence="6 10" id="KW-0408">Iron</keyword>
<dbReference type="Proteomes" id="UP001293791">
    <property type="component" value="Unassembled WGS sequence"/>
</dbReference>
<evidence type="ECO:0000256" key="7">
    <source>
        <dbReference type="ARBA" id="ARBA00023014"/>
    </source>
</evidence>
<dbReference type="Gene3D" id="3.10.20.740">
    <property type="match status" value="1"/>
</dbReference>
<dbReference type="SUPFAM" id="SSF53706">
    <property type="entry name" value="Formate dehydrogenase/DMSO reductase, domains 1-3"/>
    <property type="match status" value="1"/>
</dbReference>
<evidence type="ECO:0000256" key="10">
    <source>
        <dbReference type="RuleBase" id="RU003525"/>
    </source>
</evidence>
<dbReference type="Pfam" id="PF13510">
    <property type="entry name" value="Fer2_4"/>
    <property type="match status" value="1"/>
</dbReference>
<dbReference type="InterPro" id="IPR000283">
    <property type="entry name" value="NADH_UbQ_OxRdtase_75kDa_su_CS"/>
</dbReference>
<dbReference type="Pfam" id="PF00384">
    <property type="entry name" value="Molybdopterin"/>
    <property type="match status" value="1"/>
</dbReference>
<dbReference type="PROSITE" id="PS51257">
    <property type="entry name" value="PROKAR_LIPOPROTEIN"/>
    <property type="match status" value="1"/>
</dbReference>
<evidence type="ECO:0000256" key="4">
    <source>
        <dbReference type="ARBA" id="ARBA00022723"/>
    </source>
</evidence>
<name>A0ABU5L6A7_9RICK</name>
<dbReference type="InterPro" id="IPR036010">
    <property type="entry name" value="2Fe-2S_ferredoxin-like_sf"/>
</dbReference>
<comment type="catalytic activity">
    <reaction evidence="9 10">
        <text>a quinone + NADH + 5 H(+)(in) = a quinol + NAD(+) + 4 H(+)(out)</text>
        <dbReference type="Rhea" id="RHEA:57888"/>
        <dbReference type="ChEBI" id="CHEBI:15378"/>
        <dbReference type="ChEBI" id="CHEBI:24646"/>
        <dbReference type="ChEBI" id="CHEBI:57540"/>
        <dbReference type="ChEBI" id="CHEBI:57945"/>
        <dbReference type="ChEBI" id="CHEBI:132124"/>
    </reaction>
</comment>
<dbReference type="PROSITE" id="PS51839">
    <property type="entry name" value="4FE4S_HC3"/>
    <property type="match status" value="1"/>
</dbReference>
<dbReference type="PROSITE" id="PS51669">
    <property type="entry name" value="4FE4S_MOW_BIS_MGD"/>
    <property type="match status" value="1"/>
</dbReference>
<accession>A0ABU5L6A7</accession>
<dbReference type="Gene3D" id="3.30.70.20">
    <property type="match status" value="1"/>
</dbReference>
<dbReference type="Pfam" id="PF22117">
    <property type="entry name" value="Fer4_Nqo3"/>
    <property type="match status" value="1"/>
</dbReference>
<dbReference type="Gene3D" id="3.40.50.740">
    <property type="match status" value="1"/>
</dbReference>
<keyword evidence="15" id="KW-1185">Reference proteome</keyword>
<evidence type="ECO:0000313" key="14">
    <source>
        <dbReference type="EMBL" id="MDZ5761655.1"/>
    </source>
</evidence>
<feature type="domain" description="4Fe-4S His(Cys)3-ligated-type" evidence="13">
    <location>
        <begin position="78"/>
        <end position="117"/>
    </location>
</feature>
<comment type="caution">
    <text evidence="14">The sequence shown here is derived from an EMBL/GenBank/DDBJ whole genome shotgun (WGS) entry which is preliminary data.</text>
</comment>
<evidence type="ECO:0000256" key="6">
    <source>
        <dbReference type="ARBA" id="ARBA00023004"/>
    </source>
</evidence>
<dbReference type="InterPro" id="IPR010228">
    <property type="entry name" value="NADH_UbQ_OxRdtase_Gsu"/>
</dbReference>
<dbReference type="InterPro" id="IPR006963">
    <property type="entry name" value="Mopterin_OxRdtase_4Fe-4S_dom"/>
</dbReference>
<dbReference type="InterPro" id="IPR006656">
    <property type="entry name" value="Mopterin_OxRdtase"/>
</dbReference>
<dbReference type="CDD" id="cd00207">
    <property type="entry name" value="fer2"/>
    <property type="match status" value="1"/>
</dbReference>
<sequence length="669" mass="74559">MPKLFVDGMEVLVSQGTTVMQACELAGVEIPRFCYHEKLKIAGNCRMCLVEIEKTPKPVASCAQPVVDGMVVHTNTAKVKEAREGVMEFLLINHPLDCPICDQGGECDLQDQAVKYGRAYSRFEEEKRVVADKDMGPLIQTNMTRCIHCTRCVRFLEEIAGTEELGAIGRGKDMAISAYIENSIKSELSGNIVDLCPVGALTSKPYAYKARSWELKKTESIDVMDAVGSNIRIDSRAGEVMRILPRRNDLINEEWISDKTRFAFDGLRYQRLDRPMLLTGVSRVEISWDEALEIARKRITDSGDKVGAIAGDFTDLETMFSTKNLLESLGSKMYDCRDDLSQISNSYRGLYTFGTKISDLEKADLCLIVGSNPRIEASIINARLRKAYVENKMEVALIGKECLLNYEYDFLGDKGDILKDIAAGNHSFCKKLENASNPVIILGSSVFGRDDYKSFLYYALRIAKNYNIVREDWNGFNILQRSASRVGGLDIGFLNQDLGVAGILKNSEVLILLASDNLDVSLIPDHSFVIYQGHHGTKLARRANLILPGSAYVEKTSSFVNTEGVIQQTNMAVYPPGEARNDCEIINSIASLLGIEVSLPAKMRKIFLDLNVKLASANFDLNKIITEFDGEHAFSENILESSIENFYRCDTISMHSKIMESISVFVSRN</sequence>
<dbReference type="PROSITE" id="PS00643">
    <property type="entry name" value="COMPLEX1_75K_3"/>
    <property type="match status" value="1"/>
</dbReference>
<keyword evidence="5 10" id="KW-1278">Translocase</keyword>
<evidence type="ECO:0000256" key="3">
    <source>
        <dbReference type="ARBA" id="ARBA00022485"/>
    </source>
</evidence>
<evidence type="ECO:0000259" key="12">
    <source>
        <dbReference type="PROSITE" id="PS51669"/>
    </source>
</evidence>
<dbReference type="Pfam" id="PF10588">
    <property type="entry name" value="NADH-G_4Fe-4S_3"/>
    <property type="match status" value="1"/>
</dbReference>
<dbReference type="Pfam" id="PF22151">
    <property type="entry name" value="Fer4_NDSU1"/>
    <property type="match status" value="1"/>
</dbReference>
<keyword evidence="7 10" id="KW-0411">Iron-sulfur</keyword>